<feature type="transmembrane region" description="Helical" evidence="9">
    <location>
        <begin position="910"/>
        <end position="930"/>
    </location>
</feature>
<dbReference type="Gene3D" id="1.20.1560.10">
    <property type="entry name" value="ABC transporter type 1, transmembrane domain"/>
    <property type="match status" value="2"/>
</dbReference>
<dbReference type="GeneID" id="92367318"/>
<dbReference type="VEuPathDB" id="CryptoDB:cand_031340"/>
<evidence type="ECO:0000256" key="7">
    <source>
        <dbReference type="ARBA" id="ARBA00022989"/>
    </source>
</evidence>
<proteinExistence type="predicted"/>
<dbReference type="Pfam" id="PF00664">
    <property type="entry name" value="ABC_membrane"/>
    <property type="match status" value="2"/>
</dbReference>
<comment type="subcellular location">
    <subcellularLocation>
        <location evidence="1">Vacuole membrane</location>
        <topology evidence="1">Multi-pass membrane protein</topology>
    </subcellularLocation>
</comment>
<dbReference type="InterPro" id="IPR050173">
    <property type="entry name" value="ABC_transporter_C-like"/>
</dbReference>
<feature type="transmembrane region" description="Helical" evidence="9">
    <location>
        <begin position="816"/>
        <end position="836"/>
    </location>
</feature>
<sequence>MSSFIENDPKKNKGKCNHSKYPNMFRRGITNTLFFTWLHPIINSVHEGNILTDEEMKEVDDDTCIETEYESFLYNWKNEFSNQIRSEFISTIKVMYRTFGIRILYILLLKFFYDITSSSEPWQVYKILSWLNNPNSTTFEGIWRFGLLVLSEISRGFILQQYLRRSFSLATMLRGVVGYAVSGKVINISKTLASENISKCLNLISSESISILISGNTLLVAPSMIFQNILLLILLYKFVGISSLIGYSIIIFSLYLNTLLIKRNQAVRLKYIDILDKRISLSTEFISFFRQIKCYAWENYYLTNISKIRDKEIKHLSRWRLISQLGNVLATACVSISPVLTFGTYLFLKGNFEIDILFSSLMIFELLQQSLIMLPLGINTLQKAINCYNRLTEILLLEEVIKPNKILDLDLDLDSDLDSDINTETSIIIKNLVFGWSRNEITLHSISANINRGELVGIIGPVGCGKTTLLELILQEILPNSGIIRTSGQIAYCSQSPWIIDSTIRHNILLDLPYDERWYQTVVNSCSLNFDLKVMPNGDLTEIGEKGINLSGGQKQRIGLARAIYQRSDTLLLDDILSALDNTVANQIFRNLILKLLKGNKTVIMVTNKLDILSFFDRVIFIKNKSIAYAGPPDKNFTNNKDYKVLLQSMQKIQKQLSQTVDDIVTLEEISEIEMNNDKYSIKSDITLESMNYRNLFTSSETISRRGSRVSMKILRDKYRRESDILTNDKKSSESSLSSYDYSSKKMPTEQVFTRENENISLGKIKKSMYISYIKDNTIKWCILVVLLIYSHSACNLLSSLWISKWSLNINEYGKLYGLLVLFGISVLQPIFSFLFRSSNIYMASRASDRIYHKIVEKLAYSKMQFYEFTPIGRIISRITNDIVIIDEVLPQNMNDFLFALSRISFSIGYFIYLDIRFALLFLALCYFFIGIRNKALNTNRQLKRIFHTKNAPIISKLTYLIEGLPILRCTDNSLNIFDQEVRDLIDSECRPWRCYCLTQRWLGIRIDLIGACVNFTLGILCIFTKKYLSVASIGIAFQYSNVLTHLIIWITRVVSEAENNFLSYERIQEYIENIPQEYILNSYNSNKSNLKHINTSENENKELLKSLIINIDNTNNTSKWPLKGTIIFKNVYLQYNNTNPIILNNLNFTINGGVKVGICGRTGSGKSSLLSVLLRLYDIQNGEILIDGINILDIDLRVLRSAITIIPQEPNIMTGSLRYNVDPFNEYSDSEVMKALARSNAQDFVNNLPDGIHTLLSSSSNNLSMGQRQLVCLTRALLRNSKIILLDEATASVDIATDDIIQKTIQREFSECTILSIAHRIHTIINFDLIIVLDNGYIAEFDTPQNLLANTSSIFYSLATQTNTI</sequence>
<dbReference type="EMBL" id="LRBS01000120">
    <property type="protein sequence ID" value="OII71955.1"/>
    <property type="molecule type" value="Genomic_DNA"/>
</dbReference>
<evidence type="ECO:0000256" key="6">
    <source>
        <dbReference type="ARBA" id="ARBA00022840"/>
    </source>
</evidence>
<gene>
    <name evidence="12" type="ORF">cand_031340</name>
</gene>
<dbReference type="GO" id="GO:0005524">
    <property type="term" value="F:ATP binding"/>
    <property type="evidence" value="ECO:0007669"/>
    <property type="project" value="UniProtKB-KW"/>
</dbReference>
<organism evidence="12 13">
    <name type="scientific">Cryptosporidium andersoni</name>
    <dbReference type="NCBI Taxonomy" id="117008"/>
    <lineage>
        <taxon>Eukaryota</taxon>
        <taxon>Sar</taxon>
        <taxon>Alveolata</taxon>
        <taxon>Apicomplexa</taxon>
        <taxon>Conoidasida</taxon>
        <taxon>Coccidia</taxon>
        <taxon>Eucoccidiorida</taxon>
        <taxon>Eimeriorina</taxon>
        <taxon>Cryptosporidiidae</taxon>
        <taxon>Cryptosporidium</taxon>
    </lineage>
</organism>
<feature type="domain" description="ABC transporter" evidence="10">
    <location>
        <begin position="427"/>
        <end position="649"/>
    </location>
</feature>
<dbReference type="SUPFAM" id="SSF52540">
    <property type="entry name" value="P-loop containing nucleoside triphosphate hydrolases"/>
    <property type="match status" value="2"/>
</dbReference>
<keyword evidence="2" id="KW-0813">Transport</keyword>
<dbReference type="PROSITE" id="PS50893">
    <property type="entry name" value="ABC_TRANSPORTER_2"/>
    <property type="match status" value="2"/>
</dbReference>
<dbReference type="Pfam" id="PF00005">
    <property type="entry name" value="ABC_tran"/>
    <property type="match status" value="2"/>
</dbReference>
<dbReference type="PANTHER" id="PTHR24223:SF443">
    <property type="entry name" value="MULTIDRUG-RESISTANCE LIKE PROTEIN 1, ISOFORM I"/>
    <property type="match status" value="1"/>
</dbReference>
<evidence type="ECO:0000256" key="4">
    <source>
        <dbReference type="ARBA" id="ARBA00022737"/>
    </source>
</evidence>
<dbReference type="Proteomes" id="UP000186804">
    <property type="component" value="Unassembled WGS sequence"/>
</dbReference>
<dbReference type="FunFam" id="3.40.50.300:FF:000163">
    <property type="entry name" value="Multidrug resistance-associated protein member 4"/>
    <property type="match status" value="1"/>
</dbReference>
<evidence type="ECO:0000256" key="1">
    <source>
        <dbReference type="ARBA" id="ARBA00004128"/>
    </source>
</evidence>
<evidence type="ECO:0000313" key="12">
    <source>
        <dbReference type="EMBL" id="OII71955.1"/>
    </source>
</evidence>
<evidence type="ECO:0000313" key="13">
    <source>
        <dbReference type="Proteomes" id="UP000186804"/>
    </source>
</evidence>
<feature type="domain" description="ABC transmembrane type-1" evidence="11">
    <location>
        <begin position="783"/>
        <end position="1060"/>
    </location>
</feature>
<evidence type="ECO:0000259" key="11">
    <source>
        <dbReference type="PROSITE" id="PS50929"/>
    </source>
</evidence>
<keyword evidence="6" id="KW-0067">ATP-binding</keyword>
<evidence type="ECO:0000256" key="8">
    <source>
        <dbReference type="ARBA" id="ARBA00023136"/>
    </source>
</evidence>
<dbReference type="GO" id="GO:0140359">
    <property type="term" value="F:ABC-type transporter activity"/>
    <property type="evidence" value="ECO:0007669"/>
    <property type="project" value="InterPro"/>
</dbReference>
<dbReference type="InterPro" id="IPR011527">
    <property type="entry name" value="ABC1_TM_dom"/>
</dbReference>
<evidence type="ECO:0000256" key="5">
    <source>
        <dbReference type="ARBA" id="ARBA00022741"/>
    </source>
</evidence>
<dbReference type="InterPro" id="IPR027417">
    <property type="entry name" value="P-loop_NTPase"/>
</dbReference>
<evidence type="ECO:0000256" key="2">
    <source>
        <dbReference type="ARBA" id="ARBA00022448"/>
    </source>
</evidence>
<dbReference type="PROSITE" id="PS00211">
    <property type="entry name" value="ABC_TRANSPORTER_1"/>
    <property type="match status" value="1"/>
</dbReference>
<dbReference type="PANTHER" id="PTHR24223">
    <property type="entry name" value="ATP-BINDING CASSETTE SUB-FAMILY C"/>
    <property type="match status" value="1"/>
</dbReference>
<dbReference type="GO" id="GO:0016887">
    <property type="term" value="F:ATP hydrolysis activity"/>
    <property type="evidence" value="ECO:0007669"/>
    <property type="project" value="InterPro"/>
</dbReference>
<keyword evidence="4" id="KW-0677">Repeat</keyword>
<dbReference type="InterPro" id="IPR003439">
    <property type="entry name" value="ABC_transporter-like_ATP-bd"/>
</dbReference>
<dbReference type="InterPro" id="IPR044726">
    <property type="entry name" value="ABCC_6TM_D2"/>
</dbReference>
<dbReference type="PROSITE" id="PS50929">
    <property type="entry name" value="ABC_TM1F"/>
    <property type="match status" value="2"/>
</dbReference>
<dbReference type="InterPro" id="IPR036640">
    <property type="entry name" value="ABC1_TM_sf"/>
</dbReference>
<dbReference type="SUPFAM" id="SSF90123">
    <property type="entry name" value="ABC transporter transmembrane region"/>
    <property type="match status" value="2"/>
</dbReference>
<dbReference type="CDD" id="cd18580">
    <property type="entry name" value="ABC_6TM_ABCC_D2"/>
    <property type="match status" value="1"/>
</dbReference>
<reference evidence="12 13" key="1">
    <citation type="submission" date="2016-10" db="EMBL/GenBank/DDBJ databases">
        <title>Reductive evolution of mitochondrial metabolism and differential evolution of invasion-related proteins in Cryptosporidium.</title>
        <authorList>
            <person name="Liu S."/>
            <person name="Roellig D.M."/>
            <person name="Guo Y."/>
            <person name="Li N."/>
            <person name="Frace M.A."/>
            <person name="Tang K."/>
            <person name="Zhang L."/>
            <person name="Feng Y."/>
            <person name="Xiao L."/>
        </authorList>
    </citation>
    <scope>NUCLEOTIDE SEQUENCE [LARGE SCALE GENOMIC DNA]</scope>
    <source>
        <strain evidence="12">30847</strain>
    </source>
</reference>
<keyword evidence="7 9" id="KW-1133">Transmembrane helix</keyword>
<evidence type="ECO:0000256" key="3">
    <source>
        <dbReference type="ARBA" id="ARBA00022692"/>
    </source>
</evidence>
<feature type="transmembrane region" description="Helical" evidence="9">
    <location>
        <begin position="325"/>
        <end position="348"/>
    </location>
</feature>
<feature type="domain" description="ABC transporter" evidence="10">
    <location>
        <begin position="1127"/>
        <end position="1361"/>
    </location>
</feature>
<dbReference type="InterPro" id="IPR003593">
    <property type="entry name" value="AAA+_ATPase"/>
</dbReference>
<dbReference type="Gene3D" id="3.40.50.300">
    <property type="entry name" value="P-loop containing nucleotide triphosphate hydrolases"/>
    <property type="match status" value="2"/>
</dbReference>
<feature type="transmembrane region" description="Helical" evidence="9">
    <location>
        <begin position="781"/>
        <end position="804"/>
    </location>
</feature>
<keyword evidence="3 9" id="KW-0812">Transmembrane</keyword>
<dbReference type="FunFam" id="3.40.50.300:FF:000997">
    <property type="entry name" value="Multidrug resistance-associated protein 1"/>
    <property type="match status" value="1"/>
</dbReference>
<dbReference type="CDD" id="cd03250">
    <property type="entry name" value="ABCC_MRP_domain1"/>
    <property type="match status" value="1"/>
</dbReference>
<name>A0A1J4MER5_9CRYT</name>
<keyword evidence="13" id="KW-1185">Reference proteome</keyword>
<accession>A0A1J4MER5</accession>
<comment type="caution">
    <text evidence="12">The sequence shown here is derived from an EMBL/GenBank/DDBJ whole genome shotgun (WGS) entry which is preliminary data.</text>
</comment>
<keyword evidence="5" id="KW-0547">Nucleotide-binding</keyword>
<dbReference type="InterPro" id="IPR017871">
    <property type="entry name" value="ABC_transporter-like_CS"/>
</dbReference>
<feature type="domain" description="ABC transmembrane type-1" evidence="11">
    <location>
        <begin position="229"/>
        <end position="383"/>
    </location>
</feature>
<protein>
    <submittedName>
        <fullName evidence="12">ABC transporter family protein</fullName>
    </submittedName>
</protein>
<keyword evidence="8 9" id="KW-0472">Membrane</keyword>
<feature type="transmembrane region" description="Helical" evidence="9">
    <location>
        <begin position="244"/>
        <end position="261"/>
    </location>
</feature>
<evidence type="ECO:0000256" key="9">
    <source>
        <dbReference type="SAM" id="Phobius"/>
    </source>
</evidence>
<dbReference type="CDD" id="cd03244">
    <property type="entry name" value="ABCC_MRP_domain2"/>
    <property type="match status" value="1"/>
</dbReference>
<dbReference type="GO" id="GO:0005774">
    <property type="term" value="C:vacuolar membrane"/>
    <property type="evidence" value="ECO:0007669"/>
    <property type="project" value="UniProtKB-SubCell"/>
</dbReference>
<dbReference type="SMART" id="SM00382">
    <property type="entry name" value="AAA"/>
    <property type="match status" value="2"/>
</dbReference>
<dbReference type="RefSeq" id="XP_067066852.1">
    <property type="nucleotide sequence ID" value="XM_067213360.1"/>
</dbReference>
<evidence type="ECO:0000259" key="10">
    <source>
        <dbReference type="PROSITE" id="PS50893"/>
    </source>
</evidence>
<dbReference type="OrthoDB" id="6500128at2759"/>